<proteinExistence type="inferred from homology"/>
<name>A0ABV9DTN0_9ACTN</name>
<dbReference type="Proteomes" id="UP001595923">
    <property type="component" value="Unassembled WGS sequence"/>
</dbReference>
<evidence type="ECO:0000256" key="2">
    <source>
        <dbReference type="ARBA" id="ARBA00023239"/>
    </source>
</evidence>
<organism evidence="4 5">
    <name type="scientific">Nocardiopsis mangrovi</name>
    <dbReference type="NCBI Taxonomy" id="1179818"/>
    <lineage>
        <taxon>Bacteria</taxon>
        <taxon>Bacillati</taxon>
        <taxon>Actinomycetota</taxon>
        <taxon>Actinomycetes</taxon>
        <taxon>Streptosporangiales</taxon>
        <taxon>Nocardiopsidaceae</taxon>
        <taxon>Nocardiopsis</taxon>
    </lineage>
</organism>
<dbReference type="SMART" id="SM01130">
    <property type="entry name" value="DHDPS"/>
    <property type="match status" value="1"/>
</dbReference>
<keyword evidence="5" id="KW-1185">Reference proteome</keyword>
<dbReference type="PANTHER" id="PTHR12128:SF66">
    <property type="entry name" value="4-HYDROXY-2-OXOGLUTARATE ALDOLASE, MITOCHONDRIAL"/>
    <property type="match status" value="1"/>
</dbReference>
<evidence type="ECO:0000313" key="5">
    <source>
        <dbReference type="Proteomes" id="UP001595923"/>
    </source>
</evidence>
<dbReference type="PANTHER" id="PTHR12128">
    <property type="entry name" value="DIHYDRODIPICOLINATE SYNTHASE"/>
    <property type="match status" value="1"/>
</dbReference>
<comment type="caution">
    <text evidence="4">The sequence shown here is derived from an EMBL/GenBank/DDBJ whole genome shotgun (WGS) entry which is preliminary data.</text>
</comment>
<comment type="similarity">
    <text evidence="1 3">Belongs to the DapA family.</text>
</comment>
<dbReference type="SUPFAM" id="SSF51569">
    <property type="entry name" value="Aldolase"/>
    <property type="match status" value="1"/>
</dbReference>
<dbReference type="InterPro" id="IPR013785">
    <property type="entry name" value="Aldolase_TIM"/>
</dbReference>
<sequence>MTLNGLYVPLVTPFDASGEVALGALELLARRLLADGAAGLVALGTTGEPGALTDAEKQDVIGVAARVCRERSAPLVVGAATAEELRRLGEHPQVAAALTVVPPFVRPGEEGVLAHFAHLAELSPVPLIAYDVPYRTGQYLSAGALRRLAAIPGIAGVKSSPGGINDDTIVLLADPPAGFAVLGGDDPYISPLLALGAHGAIAASALVATADFARLVTAWRAGEVSEARALGHRLALLSLRLFAEPNPTVIKAVLHAQGSIPTLAVRLPLLAASPDTVAAALESLERRGGVGTQR</sequence>
<evidence type="ECO:0000313" key="4">
    <source>
        <dbReference type="EMBL" id="MFC4562246.1"/>
    </source>
</evidence>
<dbReference type="PIRSF" id="PIRSF001365">
    <property type="entry name" value="DHDPS"/>
    <property type="match status" value="1"/>
</dbReference>
<keyword evidence="2 3" id="KW-0456">Lyase</keyword>
<protein>
    <submittedName>
        <fullName evidence="4">Dihydrodipicolinate synthase family protein</fullName>
    </submittedName>
</protein>
<accession>A0ABV9DTN0</accession>
<gene>
    <name evidence="4" type="ORF">ACFO4E_10305</name>
</gene>
<evidence type="ECO:0000256" key="1">
    <source>
        <dbReference type="ARBA" id="ARBA00007592"/>
    </source>
</evidence>
<dbReference type="Gene3D" id="3.20.20.70">
    <property type="entry name" value="Aldolase class I"/>
    <property type="match status" value="1"/>
</dbReference>
<dbReference type="Pfam" id="PF00701">
    <property type="entry name" value="DHDPS"/>
    <property type="match status" value="1"/>
</dbReference>
<dbReference type="EMBL" id="JBHSFQ010000007">
    <property type="protein sequence ID" value="MFC4562246.1"/>
    <property type="molecule type" value="Genomic_DNA"/>
</dbReference>
<evidence type="ECO:0000256" key="3">
    <source>
        <dbReference type="PIRNR" id="PIRNR001365"/>
    </source>
</evidence>
<dbReference type="RefSeq" id="WP_378573290.1">
    <property type="nucleotide sequence ID" value="NZ_JBHSFQ010000007.1"/>
</dbReference>
<reference evidence="5" key="1">
    <citation type="journal article" date="2019" name="Int. J. Syst. Evol. Microbiol.">
        <title>The Global Catalogue of Microorganisms (GCM) 10K type strain sequencing project: providing services to taxonomists for standard genome sequencing and annotation.</title>
        <authorList>
            <consortium name="The Broad Institute Genomics Platform"/>
            <consortium name="The Broad Institute Genome Sequencing Center for Infectious Disease"/>
            <person name="Wu L."/>
            <person name="Ma J."/>
        </authorList>
    </citation>
    <scope>NUCLEOTIDE SEQUENCE [LARGE SCALE GENOMIC DNA]</scope>
    <source>
        <strain evidence="5">XZYJ18</strain>
    </source>
</reference>
<dbReference type="PRINTS" id="PR00146">
    <property type="entry name" value="DHPICSNTHASE"/>
</dbReference>
<dbReference type="InterPro" id="IPR002220">
    <property type="entry name" value="DapA-like"/>
</dbReference>